<reference evidence="2 3" key="1">
    <citation type="submission" date="2017-12" db="EMBL/GenBank/DDBJ databases">
        <title>Sequencing the genomes of 1000 Actinobacteria strains.</title>
        <authorList>
            <person name="Klenk H.-P."/>
        </authorList>
    </citation>
    <scope>NUCLEOTIDE SEQUENCE [LARGE SCALE GENOMIC DNA]</scope>
    <source>
        <strain evidence="2 3">DSM 45165</strain>
    </source>
</reference>
<keyword evidence="3" id="KW-1185">Reference proteome</keyword>
<name>A0A2N3WNU8_9PSEU</name>
<dbReference type="SUPFAM" id="SSF52540">
    <property type="entry name" value="P-loop containing nucleoside triphosphate hydrolases"/>
    <property type="match status" value="1"/>
</dbReference>
<evidence type="ECO:0008006" key="4">
    <source>
        <dbReference type="Google" id="ProtNLM"/>
    </source>
</evidence>
<evidence type="ECO:0000313" key="2">
    <source>
        <dbReference type="EMBL" id="PKV95541.1"/>
    </source>
</evidence>
<feature type="region of interest" description="Disordered" evidence="1">
    <location>
        <begin position="238"/>
        <end position="284"/>
    </location>
</feature>
<evidence type="ECO:0000313" key="3">
    <source>
        <dbReference type="Proteomes" id="UP000233750"/>
    </source>
</evidence>
<dbReference type="InterPro" id="IPR027417">
    <property type="entry name" value="P-loop_NTPase"/>
</dbReference>
<evidence type="ECO:0000256" key="1">
    <source>
        <dbReference type="SAM" id="MobiDB-lite"/>
    </source>
</evidence>
<organism evidence="2 3">
    <name type="scientific">Amycolatopsis echigonensis</name>
    <dbReference type="NCBI Taxonomy" id="2576905"/>
    <lineage>
        <taxon>Bacteria</taxon>
        <taxon>Bacillati</taxon>
        <taxon>Actinomycetota</taxon>
        <taxon>Actinomycetes</taxon>
        <taxon>Pseudonocardiales</taxon>
        <taxon>Pseudonocardiaceae</taxon>
        <taxon>Amycolatopsis</taxon>
    </lineage>
</organism>
<sequence length="284" mass="29196">MLIALCSLKGSPGVTTTALALAARWPAEQTPVVVECDPAGGDLAARFRLPSTPGLVSLAAAARKSMEASVLWQHVQRLPAGLTVVAGPVGAEQARAALGILAPRGTSVLRAAGDQPGVVVLADCGRVDPGSTTLPIIRAADAMVLFAHARDDELSHVASKIRTAATWNPRPGFVLVGDGYPTTEVEHELHIGVLDRIPHDPKGAAVLCGYRRSGPSPDHSALGRAALRLASGLGFMHRPHGAPSASPRVGGHLAAAAPANQPDVPVGTPQPPQQWQSSADGTRP</sequence>
<dbReference type="EMBL" id="PJMY01000003">
    <property type="protein sequence ID" value="PKV95541.1"/>
    <property type="molecule type" value="Genomic_DNA"/>
</dbReference>
<dbReference type="AlphaFoldDB" id="A0A2N3WNU8"/>
<comment type="caution">
    <text evidence="2">The sequence shown here is derived from an EMBL/GenBank/DDBJ whole genome shotgun (WGS) entry which is preliminary data.</text>
</comment>
<feature type="compositionally biased region" description="Polar residues" evidence="1">
    <location>
        <begin position="273"/>
        <end position="284"/>
    </location>
</feature>
<protein>
    <recommendedName>
        <fullName evidence="4">MinD-like ATPase involved in chromosome partitioning or flagellar assembly</fullName>
    </recommendedName>
</protein>
<dbReference type="Gene3D" id="3.40.50.300">
    <property type="entry name" value="P-loop containing nucleotide triphosphate hydrolases"/>
    <property type="match status" value="1"/>
</dbReference>
<dbReference type="Proteomes" id="UP000233750">
    <property type="component" value="Unassembled WGS sequence"/>
</dbReference>
<gene>
    <name evidence="2" type="ORF">ATK30_6464</name>
</gene>
<accession>A0A2N3WNU8</accession>
<proteinExistence type="predicted"/>